<evidence type="ECO:0000313" key="2">
    <source>
        <dbReference type="EMBL" id="MTD93496.1"/>
    </source>
</evidence>
<dbReference type="RefSeq" id="WP_154738030.1">
    <property type="nucleotide sequence ID" value="NZ_WMBQ01000001.1"/>
</dbReference>
<proteinExistence type="predicted"/>
<dbReference type="InterPro" id="IPR011006">
    <property type="entry name" value="CheY-like_superfamily"/>
</dbReference>
<dbReference type="InterPro" id="IPR051015">
    <property type="entry name" value="EvgA-like"/>
</dbReference>
<name>A0A6I3KH55_9HYPH</name>
<dbReference type="PANTHER" id="PTHR45566:SF1">
    <property type="entry name" value="HTH-TYPE TRANSCRIPTIONAL REGULATOR YHJB-RELATED"/>
    <property type="match status" value="1"/>
</dbReference>
<dbReference type="AlphaFoldDB" id="A0A6I3KH55"/>
<organism evidence="2 3">
    <name type="scientific">Hyphomicrobium album</name>
    <dbReference type="NCBI Taxonomy" id="2665159"/>
    <lineage>
        <taxon>Bacteria</taxon>
        <taxon>Pseudomonadati</taxon>
        <taxon>Pseudomonadota</taxon>
        <taxon>Alphaproteobacteria</taxon>
        <taxon>Hyphomicrobiales</taxon>
        <taxon>Hyphomicrobiaceae</taxon>
        <taxon>Hyphomicrobium</taxon>
    </lineage>
</organism>
<reference evidence="2 3" key="1">
    <citation type="submission" date="2019-11" db="EMBL/GenBank/DDBJ databases">
        <title>Identification of a novel strain.</title>
        <authorList>
            <person name="Xu Q."/>
            <person name="Wang G."/>
        </authorList>
    </citation>
    <scope>NUCLEOTIDE SEQUENCE [LARGE SCALE GENOMIC DNA]</scope>
    <source>
        <strain evidence="3">xq</strain>
    </source>
</reference>
<dbReference type="Pfam" id="PF00196">
    <property type="entry name" value="GerE"/>
    <property type="match status" value="1"/>
</dbReference>
<dbReference type="PROSITE" id="PS50043">
    <property type="entry name" value="HTH_LUXR_2"/>
    <property type="match status" value="1"/>
</dbReference>
<dbReference type="PRINTS" id="PR00038">
    <property type="entry name" value="HTHLUXR"/>
</dbReference>
<keyword evidence="2" id="KW-0238">DNA-binding</keyword>
<dbReference type="SMART" id="SM00421">
    <property type="entry name" value="HTH_LUXR"/>
    <property type="match status" value="1"/>
</dbReference>
<evidence type="ECO:0000259" key="1">
    <source>
        <dbReference type="PROSITE" id="PS50043"/>
    </source>
</evidence>
<dbReference type="InterPro" id="IPR016032">
    <property type="entry name" value="Sig_transdc_resp-reg_C-effctor"/>
</dbReference>
<dbReference type="SUPFAM" id="SSF46894">
    <property type="entry name" value="C-terminal effector domain of the bipartite response regulators"/>
    <property type="match status" value="1"/>
</dbReference>
<dbReference type="Proteomes" id="UP000440694">
    <property type="component" value="Unassembled WGS sequence"/>
</dbReference>
<dbReference type="PANTHER" id="PTHR45566">
    <property type="entry name" value="HTH-TYPE TRANSCRIPTIONAL REGULATOR YHJB-RELATED"/>
    <property type="match status" value="1"/>
</dbReference>
<dbReference type="GO" id="GO:0003677">
    <property type="term" value="F:DNA binding"/>
    <property type="evidence" value="ECO:0007669"/>
    <property type="project" value="UniProtKB-KW"/>
</dbReference>
<evidence type="ECO:0000313" key="3">
    <source>
        <dbReference type="Proteomes" id="UP000440694"/>
    </source>
</evidence>
<accession>A0A6I3KH55</accession>
<dbReference type="SUPFAM" id="SSF52172">
    <property type="entry name" value="CheY-like"/>
    <property type="match status" value="1"/>
</dbReference>
<dbReference type="PROSITE" id="PS00622">
    <property type="entry name" value="HTH_LUXR_1"/>
    <property type="match status" value="1"/>
</dbReference>
<dbReference type="GO" id="GO:0006355">
    <property type="term" value="P:regulation of DNA-templated transcription"/>
    <property type="evidence" value="ECO:0007669"/>
    <property type="project" value="InterPro"/>
</dbReference>
<gene>
    <name evidence="2" type="ORF">GIW81_04000</name>
</gene>
<dbReference type="CDD" id="cd06170">
    <property type="entry name" value="LuxR_C_like"/>
    <property type="match status" value="1"/>
</dbReference>
<protein>
    <submittedName>
        <fullName evidence="2">DNA-binding response regulator</fullName>
    </submittedName>
</protein>
<dbReference type="EMBL" id="WMBQ01000001">
    <property type="protein sequence ID" value="MTD93496.1"/>
    <property type="molecule type" value="Genomic_DNA"/>
</dbReference>
<dbReference type="InterPro" id="IPR000792">
    <property type="entry name" value="Tscrpt_reg_LuxR_C"/>
</dbReference>
<dbReference type="Gene3D" id="3.40.50.2300">
    <property type="match status" value="1"/>
</dbReference>
<feature type="domain" description="HTH luxR-type" evidence="1">
    <location>
        <begin position="154"/>
        <end position="219"/>
    </location>
</feature>
<comment type="caution">
    <text evidence="2">The sequence shown here is derived from an EMBL/GenBank/DDBJ whole genome shotgun (WGS) entry which is preliminary data.</text>
</comment>
<keyword evidence="3" id="KW-1185">Reference proteome</keyword>
<sequence length="253" mass="27514">MDLPTKPWLCDDRVVVIARQTMTREFWARVFKEERGISPECFAALDEWVDGGCLPNPSIVVLYQSGIVKTDALAEVERLSAQAAGSPVVVVSDNEDPAVIVQMLAQKVRGYVPTSFSLSTAMQAMDLVRAGGTFVPASSLIAAHHAPEEAQTCAPKSNGLFTTRQAAVIDALRRGKPNKIIAYELKMRESTVKVHVRNIMKKLHATNRTQVAYLATQLLEDSGGKGLNGGNREVSMPDTARGGHLKLVCNEVE</sequence>